<protein>
    <submittedName>
        <fullName evidence="1">Uncharacterized protein</fullName>
    </submittedName>
</protein>
<accession>A0A428QEW7</accession>
<sequence>MTKPHQHRHARPSLTSEAWRVASLCLHETSLCRATPESRAIGTRVALKASSQVVERGEKSLCTQQRN</sequence>
<keyword evidence="2" id="KW-1185">Reference proteome</keyword>
<gene>
    <name evidence="1" type="ORF">CEP54_005027</name>
</gene>
<name>A0A428QEW7_9HYPO</name>
<dbReference type="Proteomes" id="UP000288168">
    <property type="component" value="Unassembled WGS sequence"/>
</dbReference>
<comment type="caution">
    <text evidence="1">The sequence shown here is derived from an EMBL/GenBank/DDBJ whole genome shotgun (WGS) entry which is preliminary data.</text>
</comment>
<dbReference type="EMBL" id="NKCI01000037">
    <property type="protein sequence ID" value="RSL63759.1"/>
    <property type="molecule type" value="Genomic_DNA"/>
</dbReference>
<reference evidence="1 2" key="1">
    <citation type="submission" date="2017-06" db="EMBL/GenBank/DDBJ databases">
        <title>Comparative genomic analysis of Ambrosia Fusariam Clade fungi.</title>
        <authorList>
            <person name="Stajich J.E."/>
            <person name="Carrillo J."/>
            <person name="Kijimoto T."/>
            <person name="Eskalen A."/>
            <person name="O'Donnell K."/>
            <person name="Kasson M."/>
        </authorList>
    </citation>
    <scope>NUCLEOTIDE SEQUENCE [LARGE SCALE GENOMIC DNA]</scope>
    <source>
        <strain evidence="1 2">NRRL62584</strain>
    </source>
</reference>
<evidence type="ECO:0000313" key="2">
    <source>
        <dbReference type="Proteomes" id="UP000288168"/>
    </source>
</evidence>
<dbReference type="AlphaFoldDB" id="A0A428QEW7"/>
<dbReference type="OrthoDB" id="10513733at2759"/>
<organism evidence="1 2">
    <name type="scientific">Fusarium duplospermum</name>
    <dbReference type="NCBI Taxonomy" id="1325734"/>
    <lineage>
        <taxon>Eukaryota</taxon>
        <taxon>Fungi</taxon>
        <taxon>Dikarya</taxon>
        <taxon>Ascomycota</taxon>
        <taxon>Pezizomycotina</taxon>
        <taxon>Sordariomycetes</taxon>
        <taxon>Hypocreomycetidae</taxon>
        <taxon>Hypocreales</taxon>
        <taxon>Nectriaceae</taxon>
        <taxon>Fusarium</taxon>
        <taxon>Fusarium solani species complex</taxon>
    </lineage>
</organism>
<evidence type="ECO:0000313" key="1">
    <source>
        <dbReference type="EMBL" id="RSL63759.1"/>
    </source>
</evidence>
<proteinExistence type="predicted"/>